<evidence type="ECO:0000313" key="4">
    <source>
        <dbReference type="EMBL" id="SDW16836.1"/>
    </source>
</evidence>
<reference evidence="4 5" key="1">
    <citation type="submission" date="2016-10" db="EMBL/GenBank/DDBJ databases">
        <authorList>
            <person name="Varghese N."/>
            <person name="Submissions S."/>
        </authorList>
    </citation>
    <scope>NUCLEOTIDE SEQUENCE [LARGE SCALE GENOMIC DNA]</scope>
    <source>
        <strain evidence="4 5">DSM 25353</strain>
    </source>
</reference>
<dbReference type="AlphaFoldDB" id="A0A8X8L9Z3"/>
<protein>
    <recommendedName>
        <fullName evidence="2">Protein argonaute</fullName>
    </recommendedName>
</protein>
<comment type="caution">
    <text evidence="4">The sequence shown here is derived from an EMBL/GenBank/DDBJ whole genome shotgun (WGS) entry which is preliminary data.</text>
</comment>
<accession>A0A8X8L9Z3</accession>
<dbReference type="InterPro" id="IPR012337">
    <property type="entry name" value="RNaseH-like_sf"/>
</dbReference>
<keyword evidence="5" id="KW-1185">Reference proteome</keyword>
<evidence type="ECO:0000313" key="5">
    <source>
        <dbReference type="Proteomes" id="UP000198711"/>
    </source>
</evidence>
<feature type="domain" description="Piwi" evidence="3">
    <location>
        <begin position="449"/>
        <end position="764"/>
    </location>
</feature>
<dbReference type="Proteomes" id="UP000198711">
    <property type="component" value="Unassembled WGS sequence"/>
</dbReference>
<gene>
    <name evidence="4" type="ORF">SAMN05444410_101402</name>
</gene>
<dbReference type="EMBL" id="FNNO01000001">
    <property type="protein sequence ID" value="SDW16836.1"/>
    <property type="molecule type" value="Genomic_DNA"/>
</dbReference>
<evidence type="ECO:0000259" key="3">
    <source>
        <dbReference type="SMART" id="SM00950"/>
    </source>
</evidence>
<comment type="similarity">
    <text evidence="1">Belongs to the argonaute family. Long pAgo subfamily.</text>
</comment>
<dbReference type="SUPFAM" id="SSF53098">
    <property type="entry name" value="Ribonuclease H-like"/>
    <property type="match status" value="1"/>
</dbReference>
<sequence>MKFPFKLMQLELQEIENDPALNNRNMQKVLMKIASVTSGPVAVYFKDGKKFIAVKADTEVENVEISLAPMIAKATLLPGNYDLNFNSLTSNNRELAIRFLEFAVKEHLGNHPKLWRYSAYQYFLRKPIFNEPHSQIDVFSGFNFKIVPQPDGHFYIALDLSYKYTDKKFLHEHLAGEDIEVMKKRLKGRKCLYFGGDSWYQVQIASLGKAIKEQDFALNGKKYTVLDWAMKHTKSETFNMQKHLFPDTPALIFNYPGNTSKYFNGAACLAKMLYTTADDFVNGMHNKTIQNPNNRFYYLRTFIKHNFQGIVFNGVELKVNQYPLSETLKIFPLPGLKFNNGIEMKSLVLDERYERAIEDFGKLRRANIMRNGILNKTQFNPQYLLVPDSIDFQLAKAIQSTFSKDMKLYARNFEEFTLIVYKDLKSSSAYRQYNEIKDALSRHNATHGNALFLLPDAEVESAYYIRNLHDCVKKNFYKSIKFQCASARKVASFYSGYSDRENGYIFKLNQDGLRSYRSYISNLFFEYLIVNQKWAYALSQPLNHDIYIGLDVHDHYAGFLFFYRNGEKIVFDYTEVSNRTGTFRNEKISAKVIIDKLLENLKRHIPQHAKNPNSIILLRDGRSFGEEGKAMKTVLGELAKDGLIDANKINWGIVDIHKNTAIPYRVALEKGGYNNLSNPISGTYKLFDATTGFLFTTGYPFKIPGTVQPIHITLVEGNADFESVMQDIFHQCILAFSAPDKGGSLPVVLKLIDTMIRSFAHSLTEKSLEEQEEQIFD</sequence>
<dbReference type="InterPro" id="IPR003165">
    <property type="entry name" value="Piwi"/>
</dbReference>
<evidence type="ECO:0000256" key="2">
    <source>
        <dbReference type="ARBA" id="ARBA00035032"/>
    </source>
</evidence>
<evidence type="ECO:0000256" key="1">
    <source>
        <dbReference type="ARBA" id="ARBA00035012"/>
    </source>
</evidence>
<dbReference type="InterPro" id="IPR036397">
    <property type="entry name" value="RNaseH_sf"/>
</dbReference>
<organism evidence="4 5">
    <name type="scientific">Hydrobacter penzbergensis</name>
    <dbReference type="NCBI Taxonomy" id="1235997"/>
    <lineage>
        <taxon>Bacteria</taxon>
        <taxon>Pseudomonadati</taxon>
        <taxon>Bacteroidota</taxon>
        <taxon>Chitinophagia</taxon>
        <taxon>Chitinophagales</taxon>
        <taxon>Chitinophagaceae</taxon>
        <taxon>Hydrobacter</taxon>
    </lineage>
</organism>
<name>A0A8X8L9Z3_9BACT</name>
<dbReference type="GO" id="GO:0003676">
    <property type="term" value="F:nucleic acid binding"/>
    <property type="evidence" value="ECO:0007669"/>
    <property type="project" value="InterPro"/>
</dbReference>
<dbReference type="Gene3D" id="3.30.420.10">
    <property type="entry name" value="Ribonuclease H-like superfamily/Ribonuclease H"/>
    <property type="match status" value="1"/>
</dbReference>
<dbReference type="SMART" id="SM00950">
    <property type="entry name" value="Piwi"/>
    <property type="match status" value="1"/>
</dbReference>
<proteinExistence type="inferred from homology"/>